<keyword evidence="3" id="KW-1185">Reference proteome</keyword>
<gene>
    <name evidence="2" type="ORF">PQO03_09820</name>
</gene>
<proteinExistence type="predicted"/>
<protein>
    <recommendedName>
        <fullName evidence="4">Holin</fullName>
    </recommendedName>
</protein>
<name>A0ABY7VS17_9BACT</name>
<dbReference type="RefSeq" id="WP_274149965.1">
    <property type="nucleotide sequence ID" value="NZ_CP117811.1"/>
</dbReference>
<evidence type="ECO:0008006" key="4">
    <source>
        <dbReference type="Google" id="ProtNLM"/>
    </source>
</evidence>
<feature type="transmembrane region" description="Helical" evidence="1">
    <location>
        <begin position="80"/>
        <end position="99"/>
    </location>
</feature>
<dbReference type="Proteomes" id="UP001214250">
    <property type="component" value="Chromosome 1"/>
</dbReference>
<organism evidence="2 3">
    <name type="scientific">Lentisphaera profundi</name>
    <dbReference type="NCBI Taxonomy" id="1658616"/>
    <lineage>
        <taxon>Bacteria</taxon>
        <taxon>Pseudomonadati</taxon>
        <taxon>Lentisphaerota</taxon>
        <taxon>Lentisphaeria</taxon>
        <taxon>Lentisphaerales</taxon>
        <taxon>Lentisphaeraceae</taxon>
        <taxon>Lentisphaera</taxon>
    </lineage>
</organism>
<accession>A0ABY7VS17</accession>
<reference evidence="2 3" key="1">
    <citation type="submission" date="2023-02" db="EMBL/GenBank/DDBJ databases">
        <title>Genome sequence of Lentisphaera profundi SAORIC-696.</title>
        <authorList>
            <person name="Kim e."/>
            <person name="Cho J.-C."/>
            <person name="Choi A."/>
            <person name="Kang I."/>
        </authorList>
    </citation>
    <scope>NUCLEOTIDE SEQUENCE [LARGE SCALE GENOMIC DNA]</scope>
    <source>
        <strain evidence="2 3">SAORIC-696</strain>
    </source>
</reference>
<keyword evidence="1" id="KW-0472">Membrane</keyword>
<evidence type="ECO:0000313" key="3">
    <source>
        <dbReference type="Proteomes" id="UP001214250"/>
    </source>
</evidence>
<evidence type="ECO:0000313" key="2">
    <source>
        <dbReference type="EMBL" id="WDE96010.1"/>
    </source>
</evidence>
<evidence type="ECO:0000256" key="1">
    <source>
        <dbReference type="SAM" id="Phobius"/>
    </source>
</evidence>
<feature type="transmembrane region" description="Helical" evidence="1">
    <location>
        <begin position="28"/>
        <end position="47"/>
    </location>
</feature>
<sequence>MDNFKNINKHKEHLTTKPPKTHSRLKTITAIIIAIIADILSIFLSFAPEIAIPVNMILVGILSLLLGFKFIYIPSALVETFPLISAMPFWTAATLYSIYKNKHPKLDK</sequence>
<feature type="transmembrane region" description="Helical" evidence="1">
    <location>
        <begin position="54"/>
        <end position="74"/>
    </location>
</feature>
<keyword evidence="1" id="KW-1133">Transmembrane helix</keyword>
<keyword evidence="1" id="KW-0812">Transmembrane</keyword>
<dbReference type="EMBL" id="CP117811">
    <property type="protein sequence ID" value="WDE96010.1"/>
    <property type="molecule type" value="Genomic_DNA"/>
</dbReference>